<dbReference type="InterPro" id="IPR026854">
    <property type="entry name" value="VPS13_N"/>
</dbReference>
<evidence type="ECO:0000313" key="4">
    <source>
        <dbReference type="EMBL" id="CAG9862164.1"/>
    </source>
</evidence>
<feature type="compositionally biased region" description="Polar residues" evidence="2">
    <location>
        <begin position="3148"/>
        <end position="3162"/>
    </location>
</feature>
<dbReference type="Pfam" id="PF12624">
    <property type="entry name" value="VPS13_N"/>
    <property type="match status" value="1"/>
</dbReference>
<evidence type="ECO:0000313" key="5">
    <source>
        <dbReference type="Proteomes" id="UP001153712"/>
    </source>
</evidence>
<feature type="domain" description="Chorein N-terminal" evidence="3">
    <location>
        <begin position="4"/>
        <end position="229"/>
    </location>
</feature>
<name>A0A9N9TUM4_PHYSR</name>
<protein>
    <recommendedName>
        <fullName evidence="3">Chorein N-terminal domain-containing protein</fullName>
    </recommendedName>
</protein>
<dbReference type="PANTHER" id="PTHR12517">
    <property type="entry name" value="VACUOLAR PROTEIN SORTING-ASSOCIATED PROTEIN 13B"/>
    <property type="match status" value="1"/>
</dbReference>
<gene>
    <name evidence="4" type="ORF">PHYEVI_LOCUS8486</name>
</gene>
<keyword evidence="1" id="KW-0813">Transport</keyword>
<evidence type="ECO:0000259" key="3">
    <source>
        <dbReference type="Pfam" id="PF12624"/>
    </source>
</evidence>
<organism evidence="4 5">
    <name type="scientific">Phyllotreta striolata</name>
    <name type="common">Striped flea beetle</name>
    <name type="synonym">Crioceris striolata</name>
    <dbReference type="NCBI Taxonomy" id="444603"/>
    <lineage>
        <taxon>Eukaryota</taxon>
        <taxon>Metazoa</taxon>
        <taxon>Ecdysozoa</taxon>
        <taxon>Arthropoda</taxon>
        <taxon>Hexapoda</taxon>
        <taxon>Insecta</taxon>
        <taxon>Pterygota</taxon>
        <taxon>Neoptera</taxon>
        <taxon>Endopterygota</taxon>
        <taxon>Coleoptera</taxon>
        <taxon>Polyphaga</taxon>
        <taxon>Cucujiformia</taxon>
        <taxon>Chrysomeloidea</taxon>
        <taxon>Chrysomelidae</taxon>
        <taxon>Galerucinae</taxon>
        <taxon>Alticini</taxon>
        <taxon>Phyllotreta</taxon>
    </lineage>
</organism>
<dbReference type="InterPro" id="IPR039782">
    <property type="entry name" value="VPS13B"/>
</dbReference>
<proteinExistence type="predicted"/>
<reference evidence="4" key="1">
    <citation type="submission" date="2022-01" db="EMBL/GenBank/DDBJ databases">
        <authorList>
            <person name="King R."/>
        </authorList>
    </citation>
    <scope>NUCLEOTIDE SEQUENCE</scope>
</reference>
<feature type="compositionally biased region" description="Basic and acidic residues" evidence="2">
    <location>
        <begin position="2053"/>
        <end position="2062"/>
    </location>
</feature>
<dbReference type="PANTHER" id="PTHR12517:SF0">
    <property type="entry name" value="INTERMEMBRANE LIPID TRANSFER PROTEIN VPS13B"/>
    <property type="match status" value="1"/>
</dbReference>
<accession>A0A9N9TUM4</accession>
<evidence type="ECO:0000256" key="1">
    <source>
        <dbReference type="ARBA" id="ARBA00022448"/>
    </source>
</evidence>
<keyword evidence="5" id="KW-1185">Reference proteome</keyword>
<dbReference type="EMBL" id="OU900098">
    <property type="protein sequence ID" value="CAG9862164.1"/>
    <property type="molecule type" value="Genomic_DNA"/>
</dbReference>
<dbReference type="OrthoDB" id="445152at2759"/>
<dbReference type="Proteomes" id="UP001153712">
    <property type="component" value="Chromosome 5"/>
</dbReference>
<sequence length="3841" mass="432917">MFKLESYITPILLSYVNKYISNFKTEDSQVSFWGGDAVFNNLELNLQVLEQELHLPFSFVSGSIRELLIHVPWTKLASEPITITINTIECIFNLKGEGSNGRTESVSTPTEKKENKEIEAPQGYVQLLINKIVSNIRIYCNNLILKYVEEDIVLSINVKLLKFESADNKWEPAYIDISPAEVILRKVITINDLTLCLDKRNASGKIEIYMEPMLYKCSMTMHLFKNYHSAHAGRASITRFDIYCNNMEFSMTEQQVPMFMRLLMLIYTLKQKQLGSDTPLNEGTANPIEHGIEDNQTSWSSWAWSYVSSVLPAPWDDELQDEDFDGFKGHTVHFGSYIDNLSITFKVSEASPDRGNYYNAHKKIRYNPMLCLQLQGIYCETIIHGLKWLNSTCGISQAVLLPMGSCSCSHTEIPDHSTAINYLKIGSEGSSHKTDSLFDAEAVENKGQRRMYNTSWDHHMTVYTESVLLDRTPAFCFDYLYQIEVPSDTSSEVLSELGSDFEFSNLMENANMRMCVGPLKLRICSGLFHRIGSLQAAASYYDYPPYAIPKPEKTLQDIHPPSEEDFDALNEFIPTRSMRITFFAPIIELDLMDHPYFQPTKGMLFVRKKKKGISPTSPSATQSFLPKLSIECQFIDISSTYPMYVNRLVHTTCQLPDPPAKLFEACYSHQNVKIVGLCSQLIVNKQQHTTILTPSSFSYSTRHIAKPQFWVNPNIPHEEQLFESDTITLNGTNAKMMVVALIVGKMLKMDSEGALSTMKDTSILSDASKDDMPFMELCIESIRFKRVQTNSTISMDMSLGSIKAFIFEPVKGASASTNDIQQILFISGPDPKPSDNPQSEEFNLPLFTATIQYPLEPDNQRHPPILLFNLQEIRICIDPMLCRWLLYYPQSLLPKQSSEKVLKTKTYETNEPILSDTPRRITSLIETVHSSSDRELFKPVKVESPKEETVDLQEKIYNFLIKWFDVWKGMFICGDISQCTVYFPLVSLSAIGSQGIQEAVESAVNKKQPPDILIITLPLSNVRSAHRQSIKKYLNKLPVTLPASVWSPDTSSFPWTMSVSELSCYTVQFGNKLSFLNPFSLSATVGLSTKSNADAQDSNKIDIGPLGIYIHVDVTPILISTSEVQVYLFASILYGLIEVSENLMPDSTGKSSIPEAISSAAIKDSSVSLTENVIREVSFESLSDQTPTIATNKENPDEAGVKLTAWVQWTITRFTVELLSNDCSLTSDSESSDCRLNLVIDAEDIVSSIDFQNVYLKMKSKIGSMSIQHYKKSSPKENWQPGPYTGVVMRIREDAQVNQRHEDNGFINVTITRASCQHAHTLWGAVQKKYMLEPKRTTGSSKPELLSQSRYITEIVVNVQPIDFVLSFNTLRSFYQVIAPVLKIPVKSGGKSSKIAGNALSNFTNQNLPLAYLECQDIRVVLPSKNLVDSLALQDCLVVQIDKISLTPSAVNPICRTPFRPDLYERAAHSRILNVPGSDVEDRQYELNITGISVSTGIWDDVQSIFAQSLSAKSSHSRSFSENPALEWNSIDKGQPQFQEPLLDLWHIIDKFDISVIAAPAMVYKDSTVICGHSVEINLTSDINIALVYQQFSIAACLLKEFQLLVEPVEEKSDSSKPKITFPYGKIEFPASGKSAENLIGDSYKDSGFETSDIRSVNSSKNLKTDSERNFAHKQSISLDNLPIEALFTAGKLTVSFYEVDLEDIHKKWTKKLTRRMSMPLQKRISLTSYNELFDDDMDDIDENAKKIYPLFCICIDQPNAFLSYLNATKKIQISCFNFAFKVGGMDHFIVNEVLSEDSYSTNLIETKSGHPNPNTGVFPAFLTLKYSKISRKCTVLDVEIGKPTKFLCSPSKCAFLLDVFRKIADNMRTEAKDIVLLLDKNKDLKVKEKNTLPYVRPTVVKSKFYEIKNYLYGITNVNFKIDQAVFCIVSDSGHEVQLSFEKSSSSFSITTRPEKISLKTNFQSATLIMLNEMNQGKKNVLLNPWSFSFNVFVFWEPWQHIDCDPQIQVNVKSENIVIDISPETVRGMQTIVKEVEDVVSSNLNRPQPAKRAASEDSIPRKLSEKEQHYKDDLRAGAFQFIDANSDNADELPLPYQVVFWNAKISAMAWRYPQPRALTKIRVFPVPFKGAFSNESQDEIQISCSLQYWSECRTSYLPYAQFYMSESEVCHLKLPKSNPQPVVASTWRVVITVESKVEGKIVCKCPSSMSAQMSPRALAACMRIDSYFNRNLVPNICVSLEITKIDVSLTNNFDKLVYIEPPSFLKRFTSDYLFPDKQKFLTLSLFNVKGHLTCWERDVSSAELRSSAKCTVLDYHFLTEQPFVEPFNFELRLDASDRASCELISKPVRARFGPNVAHTLAVSAQVWDRAWPDRLIVMTRLVVCNDTHATLRFGQAHTDEEVSLGCRKFHLYSWRSQKKAQQLRVGVESNEYEWSEPFGVYEDGTQLVEFEESSNVAVYVSIKSLSATQKKITIFAQLIVANMLMEHFEMKVVEAVKENKDVEFRNTPTELVPSRNTTPSIFLRTDREYYLRLRFYGLDSAWTGDVPLKAHYSGSQPWLVKVPLQERGQFLSIWCRIVTEEIEDTKRILAILWPLFTVKSNLPVSSNVHIETPTLNVHLDSTVEGRGRLQQLYCPGTIDHSHQLTFKMDNQNSTSNPYVPLNYSLVDQSAFFKKSENGDIEENLSALEIFSEVNWPMFGDELDEIDWIVEDQPLTHVQVRYQNASPNSCSLLVELLPWCLAANTLGIPVSLMLNGTELCRIPHHGIVAPPKLEGNFNMGISMGGSRYYSEPLQLAKSDWSQTFYMPTISGTLPIEGSIKAAIKCDSHVCCISVSSTIANEIRLLKISSTHVLTNQIPTQLQVICLAVSNGDKKFNFPKNADRYSFALLPCLDKSQCGVSIIKWYTSAKSSSNSNDYALYMSFCTDETSGWSCPIRVDRPFLRKSFCITATPHPIAALLTCQEHKGQLVLSLFNDNYPQTLIANSTGRTILCGQSAKDGSVAEESQHFNWNCRIQDNEEMYYSMPLLGEKFPELPQYHFPEHFRFACESQNSEKIKWSQPINITHNYEQYLRIPPHGDIKVIVVNSACTTFINLQSTGEMEINASDIRTRLSMNELDKTIQEEAEEQQQEEEAPSSSNFHPEEIHRAMSDSSISKVNNKSQFQGAEDSCPCPRTRSDSILSATSPLQRSLLVSTLPTRERWALMKFRIQVETFTVTFASDLKEQGRERWEIASLICDNVVVDGTQTEKLKMKFSISDVQLDNQLYSRHSYDFPVLLKGQEGKERRSARSVNIPLENLEEIEDNDALITADFTLETWTDKARKINITGVKYVKINVNPISIFIEDTYVACLMDYFNIFVPTNLICWQTVKNSQKLNGPPSSVLIPDIIIWQSSLLAKPLSLRSLSISPISLSLSVHYSVKLYIALDQSPLQFGKLERRRLFTTPYRLGHALTMHYLSDAIFGAGWVVSSLELLGSPGGLARAMGTGLRDFVSLPLRGFIIGPMAFLRGITQGSASLMRHVTAGTLQSVTKLASSVARNLDRLTLDEEHVRRTEEQRKRKPQGLAQGFMQGLTGLGVSLLGAIGGVAHHPLQFMIAEGVSPISLVTGVGLGLVGMVTKPLSGAAELVALTGQGLLQGAGWNNLPEARSLPSIEKILQGSNSSLKYLWKYLENYSNDLLYVCEGTSISNASQYETVALILTTDVLIVFSLEQDAVQKVLNLSELAVCPSNDPTLLVFKIIASDSPKVNKEPDEESIDMDPDSRARVEDYVKKTTNFMLSPKKYEYSDEVAISVSPLSSVSSQCGENTEEKSTLLTYYVNLQNRNYFLCLLELALKRRHYYSFEIL</sequence>
<feature type="region of interest" description="Disordered" evidence="2">
    <location>
        <begin position="3147"/>
        <end position="3175"/>
    </location>
</feature>
<evidence type="ECO:0000256" key="2">
    <source>
        <dbReference type="SAM" id="MobiDB-lite"/>
    </source>
</evidence>
<feature type="region of interest" description="Disordered" evidence="2">
    <location>
        <begin position="2043"/>
        <end position="2062"/>
    </location>
</feature>